<dbReference type="EMBL" id="CP019478">
    <property type="protein sequence ID" value="UQC86186.1"/>
    <property type="molecule type" value="Genomic_DNA"/>
</dbReference>
<dbReference type="GO" id="GO:0020037">
    <property type="term" value="F:heme binding"/>
    <property type="evidence" value="ECO:0007669"/>
    <property type="project" value="InterPro"/>
</dbReference>
<keyword evidence="6" id="KW-1185">Reference proteome</keyword>
<reference evidence="5" key="1">
    <citation type="journal article" date="2021" name="Mol. Plant Microbe Interact.">
        <title>Complete Genome Sequence of the Plant-Pathogenic Fungus Colletotrichum lupini.</title>
        <authorList>
            <person name="Baroncelli R."/>
            <person name="Pensec F."/>
            <person name="Da Lio D."/>
            <person name="Boufleur T."/>
            <person name="Vicente I."/>
            <person name="Sarrocco S."/>
            <person name="Picot A."/>
            <person name="Baraldi E."/>
            <person name="Sukno S."/>
            <person name="Thon M."/>
            <person name="Le Floch G."/>
        </authorList>
    </citation>
    <scope>NUCLEOTIDE SEQUENCE</scope>
    <source>
        <strain evidence="5">IMI 504893</strain>
    </source>
</reference>
<dbReference type="Proteomes" id="UP000830671">
    <property type="component" value="Chromosome 6"/>
</dbReference>
<dbReference type="PANTHER" id="PTHR24305:SF166">
    <property type="entry name" value="CYTOCHROME P450 12A4, MITOCHONDRIAL-RELATED"/>
    <property type="match status" value="1"/>
</dbReference>
<dbReference type="PRINTS" id="PR00359">
    <property type="entry name" value="BP450"/>
</dbReference>
<dbReference type="PANTHER" id="PTHR24305">
    <property type="entry name" value="CYTOCHROME P450"/>
    <property type="match status" value="1"/>
</dbReference>
<dbReference type="KEGG" id="clup:CLUP02_11686"/>
<dbReference type="InterPro" id="IPR050121">
    <property type="entry name" value="Cytochrome_P450_monoxygenase"/>
</dbReference>
<dbReference type="AlphaFoldDB" id="A0A9Q8T0S2"/>
<dbReference type="Pfam" id="PF00067">
    <property type="entry name" value="p450"/>
    <property type="match status" value="1"/>
</dbReference>
<dbReference type="GO" id="GO:0005506">
    <property type="term" value="F:iron ion binding"/>
    <property type="evidence" value="ECO:0007669"/>
    <property type="project" value="InterPro"/>
</dbReference>
<keyword evidence="2" id="KW-0349">Heme</keyword>
<sequence length="551" mass="62471">MALKLCTGISLLLATIGIRFLYLDLSTAFKIFLTSLTLQCTVLLGYNAFLYPFFLSPLRHLPGPKGGHFLIGQMLNQIRTPGPADIFISWTKQWPDAPFVRYLSMFNAETLMVNSLAAFKEVQQTKAFSFRKSQLAARMFSPITGHGLMFSEGEERKKQRTQLNRAFSNQNTRTMLPVFQLKANQMCEAIFRNMGGEDVKLVDVEPYIRKATLDVFVIGSIGCDLDGISIPEAHFYDVYERIIRQPPSGHVLTFIDGHIPVRSWLPLPSNKRWLKDVALIRTMLLTCVENRRAEMIAEKKLGLSEKITEHRDILTFILEDCQFDNTQTNWTDLELLEYMLNFIAGGHETTGSITMWIAHILATESKVQERLKQEVLGLCAGKPRDWNPTYEETEHLVYVNNFLKEMLRFYSPGIFLPREAAEDVTVCGTFVPKGTQVTLCPAVAHFNPLVWGETADIFDPDRWSDGRASKDSYAMESFLQGPAGCIAKNMALLNVKSVIFALVRNFKFSPRPGYTGVVELANPNFTLRPKGSMAVKMERENKIDGAYRMLR</sequence>
<gene>
    <name evidence="5" type="ORF">CLUP02_11686</name>
</gene>
<dbReference type="Gene3D" id="1.10.630.10">
    <property type="entry name" value="Cytochrome P450"/>
    <property type="match status" value="1"/>
</dbReference>
<organism evidence="5 6">
    <name type="scientific">Colletotrichum lupini</name>
    <dbReference type="NCBI Taxonomy" id="145971"/>
    <lineage>
        <taxon>Eukaryota</taxon>
        <taxon>Fungi</taxon>
        <taxon>Dikarya</taxon>
        <taxon>Ascomycota</taxon>
        <taxon>Pezizomycotina</taxon>
        <taxon>Sordariomycetes</taxon>
        <taxon>Hypocreomycetidae</taxon>
        <taxon>Glomerellales</taxon>
        <taxon>Glomerellaceae</taxon>
        <taxon>Colletotrichum</taxon>
        <taxon>Colletotrichum acutatum species complex</taxon>
    </lineage>
</organism>
<evidence type="ECO:0000313" key="5">
    <source>
        <dbReference type="EMBL" id="UQC86186.1"/>
    </source>
</evidence>
<dbReference type="GO" id="GO:0004497">
    <property type="term" value="F:monooxygenase activity"/>
    <property type="evidence" value="ECO:0007669"/>
    <property type="project" value="InterPro"/>
</dbReference>
<dbReference type="GeneID" id="73345663"/>
<dbReference type="InterPro" id="IPR001128">
    <property type="entry name" value="Cyt_P450"/>
</dbReference>
<dbReference type="InterPro" id="IPR002397">
    <property type="entry name" value="Cyt_P450_B"/>
</dbReference>
<keyword evidence="3" id="KW-0479">Metal-binding</keyword>
<evidence type="ECO:0000256" key="4">
    <source>
        <dbReference type="ARBA" id="ARBA00023004"/>
    </source>
</evidence>
<dbReference type="SUPFAM" id="SSF48264">
    <property type="entry name" value="Cytochrome P450"/>
    <property type="match status" value="1"/>
</dbReference>
<accession>A0A9Q8T0S2</accession>
<dbReference type="InterPro" id="IPR036396">
    <property type="entry name" value="Cyt_P450_sf"/>
</dbReference>
<dbReference type="RefSeq" id="XP_049147798.1">
    <property type="nucleotide sequence ID" value="XM_049290653.1"/>
</dbReference>
<evidence type="ECO:0000256" key="3">
    <source>
        <dbReference type="ARBA" id="ARBA00022723"/>
    </source>
</evidence>
<dbReference type="GO" id="GO:0016705">
    <property type="term" value="F:oxidoreductase activity, acting on paired donors, with incorporation or reduction of molecular oxygen"/>
    <property type="evidence" value="ECO:0007669"/>
    <property type="project" value="InterPro"/>
</dbReference>
<name>A0A9Q8T0S2_9PEZI</name>
<evidence type="ECO:0000256" key="1">
    <source>
        <dbReference type="ARBA" id="ARBA00010617"/>
    </source>
</evidence>
<evidence type="ECO:0000256" key="2">
    <source>
        <dbReference type="ARBA" id="ARBA00022617"/>
    </source>
</evidence>
<comment type="similarity">
    <text evidence="1">Belongs to the cytochrome P450 family.</text>
</comment>
<keyword evidence="4" id="KW-0408">Iron</keyword>
<proteinExistence type="inferred from homology"/>
<evidence type="ECO:0000313" key="6">
    <source>
        <dbReference type="Proteomes" id="UP000830671"/>
    </source>
</evidence>
<protein>
    <submittedName>
        <fullName evidence="5">Cytochrome P450</fullName>
    </submittedName>
</protein>